<accession>A0A4Y1VIW0</accession>
<sequence length="1115" mass="131858">MGIKPLSFKKINEYARELRTYGYLKLRPEAGMTIGSLFFDIDRIKTRYNNQFQNSNLSNLQKSMLRQLCHAIKCLWMWKKRSRNKIDLLLDFLKFTYENSYEKADRSTICELAGKVDDLIYYQDIEKDTFEVEDIIVTQVFQYYSSEPSDDLLATEKKAIKGIFRYIYYKDRPNFFKNTTKILHRVKNCSVNAPELQQYIINDVVSRIYKNEQTLYTSKELGTNPEGVSIDWVDAYIGNIANFAPTNAEAIHIWKLTKKYNRRELNVLRWLLPRLQTQQDKDIVHKDLLNEQGQMQDKYIENSYIEFQTELVRFLDMDEAKEIYLNASFIYEASPSADDDDIDDFFSDSAESAHGQESNNETYLTELKEKRIRNFARQLMHKAQTLADIHDIKNFLQKNDKGVVPHDDAVFFFNFIAPYTWLEVFKRFSQPEELVAFFNELTELSVDKKEDTSMFLNKTEVLNGALENIPSSYAYDLWNRMGNNCDGYSLNFMLQKAKNFEQAKGIFNTFMERLEQQEEENKTKLKVGEIYLNDLLDTTSTYSGIKECEELFHKYHLLEADQSLLDYPSQHTQGILYQRMTLKEIKAHMKRHRPQNGDESRNIRTIVQFILKISNYEEAYQALFGETPDCITPEEQQILNHSPYVVSEMFNKVKTPEEGGVARDFFENRLDKSLLNHPDANILNIIINNRFIYPYYEQKVDMIKRMSEKYTVQQNSYTHKHLLYHLTNHTQDSLPPEEIQLIINEEIMKSLDAPKDVLKQMLIQRYYAGRAQDNVPQPFPIYTSEGWKIKESTILEYVYCLLDVGVYDGGIIFCCMKALLRQNDKENAQRLQEQAINKKVFINYDSYCMLKKLGAVIPKPYLFVEHYPIMKDICYQMRERGMTFEEAESRIKEMEDDLHISIARTQIYWNNVISRMANNRTNKKLVLQNTLKFIDEHHVPMSPEIYYSLLHTITSIEDYTKVKGLYKGELNIGHIFVLLKKIPEFAKYRIAEWAFVACLRQEFDEWYDILCSISEKEQEKRIKIMLQSERYKQLQVITPKGYLNQTFLFWWTIRYAVSETEEQRKAELDTLVTMIPNPFVPQYPKMIEKFFIPYPQDLLEIIREYIGRIISSEPQ</sequence>
<organism evidence="1 2">
    <name type="scientific">Bacteroides uniformis</name>
    <dbReference type="NCBI Taxonomy" id="820"/>
    <lineage>
        <taxon>Bacteria</taxon>
        <taxon>Pseudomonadati</taxon>
        <taxon>Bacteroidota</taxon>
        <taxon>Bacteroidia</taxon>
        <taxon>Bacteroidales</taxon>
        <taxon>Bacteroidaceae</taxon>
        <taxon>Bacteroides</taxon>
    </lineage>
</organism>
<name>A0A4Y1VIW0_BACUN</name>
<dbReference type="EMBL" id="AP019724">
    <property type="protein sequence ID" value="BBK88418.1"/>
    <property type="molecule type" value="Genomic_DNA"/>
</dbReference>
<proteinExistence type="predicted"/>
<dbReference type="KEGG" id="bun:Bun01g_27880"/>
<gene>
    <name evidence="1" type="ORF">Bun01g_27880</name>
</gene>
<protein>
    <submittedName>
        <fullName evidence="1">Uncharacterized protein</fullName>
    </submittedName>
</protein>
<dbReference type="RefSeq" id="WP_353374955.1">
    <property type="nucleotide sequence ID" value="NZ_AP019724.1"/>
</dbReference>
<evidence type="ECO:0000313" key="2">
    <source>
        <dbReference type="Proteomes" id="UP000320533"/>
    </source>
</evidence>
<dbReference type="Proteomes" id="UP000320533">
    <property type="component" value="Chromosome"/>
</dbReference>
<evidence type="ECO:0000313" key="1">
    <source>
        <dbReference type="EMBL" id="BBK88418.1"/>
    </source>
</evidence>
<dbReference type="AlphaFoldDB" id="A0A4Y1VIW0"/>
<reference evidence="1 2" key="1">
    <citation type="submission" date="2019-06" db="EMBL/GenBank/DDBJ databases">
        <title>Complete genome sequence of Bacteroides uniformis NBRC 113350.</title>
        <authorList>
            <person name="Miura T."/>
            <person name="Furukawa M."/>
            <person name="Shimamura M."/>
            <person name="Ohyama Y."/>
            <person name="Yamazoe A."/>
            <person name="Kawasaki H."/>
        </authorList>
    </citation>
    <scope>NUCLEOTIDE SEQUENCE [LARGE SCALE GENOMIC DNA]</scope>
    <source>
        <strain evidence="1 2">NBRC 113350</strain>
    </source>
</reference>